<gene>
    <name evidence="10" type="ORF">KK083_23370</name>
</gene>
<keyword evidence="2" id="KW-0963">Cytoplasm</keyword>
<dbReference type="InterPro" id="IPR036388">
    <property type="entry name" value="WH-like_DNA-bd_sf"/>
</dbReference>
<keyword evidence="6" id="KW-0175">Coiled coil</keyword>
<dbReference type="InterPro" id="IPR016032">
    <property type="entry name" value="Sig_transdc_resp-reg_C-effctor"/>
</dbReference>
<dbReference type="SUPFAM" id="SSF46894">
    <property type="entry name" value="C-terminal effector domain of the bipartite response regulators"/>
    <property type="match status" value="1"/>
</dbReference>
<dbReference type="Gene3D" id="1.25.40.10">
    <property type="entry name" value="Tetratricopeptide repeat domain"/>
    <property type="match status" value="2"/>
</dbReference>
<dbReference type="Gene3D" id="1.10.10.10">
    <property type="entry name" value="Winged helix-like DNA-binding domain superfamily/Winged helix DNA-binding domain"/>
    <property type="match status" value="1"/>
</dbReference>
<feature type="domain" description="HTH luxR-type" evidence="9">
    <location>
        <begin position="538"/>
        <end position="595"/>
    </location>
</feature>
<organism evidence="10 11">
    <name type="scientific">Chryseosolibacter histidini</name>
    <dbReference type="NCBI Taxonomy" id="2782349"/>
    <lineage>
        <taxon>Bacteria</taxon>
        <taxon>Pseudomonadati</taxon>
        <taxon>Bacteroidota</taxon>
        <taxon>Cytophagia</taxon>
        <taxon>Cytophagales</taxon>
        <taxon>Chryseotaleaceae</taxon>
        <taxon>Chryseosolibacter</taxon>
    </lineage>
</organism>
<evidence type="ECO:0000256" key="3">
    <source>
        <dbReference type="ARBA" id="ARBA00022737"/>
    </source>
</evidence>
<evidence type="ECO:0000313" key="11">
    <source>
        <dbReference type="Proteomes" id="UP001319200"/>
    </source>
</evidence>
<name>A0AAP2GRQ3_9BACT</name>
<keyword evidence="7" id="KW-1133">Transmembrane helix</keyword>
<dbReference type="GO" id="GO:0006355">
    <property type="term" value="P:regulation of DNA-templated transcription"/>
    <property type="evidence" value="ECO:0007669"/>
    <property type="project" value="InterPro"/>
</dbReference>
<evidence type="ECO:0000256" key="1">
    <source>
        <dbReference type="ARBA" id="ARBA00004496"/>
    </source>
</evidence>
<evidence type="ECO:0000256" key="6">
    <source>
        <dbReference type="SAM" id="Coils"/>
    </source>
</evidence>
<proteinExistence type="inferred from homology"/>
<evidence type="ECO:0000256" key="5">
    <source>
        <dbReference type="ARBA" id="ARBA00038253"/>
    </source>
</evidence>
<sequence>MRFCFCTLLAFVVVPVILRAQPVPADSLESRSFPSDTAKINYWIKWISKNTKTNTQRALDLSTTGLSLARKAEYRHGEAKLLRLKGLCSLFLNDHTAYLTYADSSAVLLKQLGMWELAVTNEMNLGSVNTGTLGNYGEGFRHYKEALEIAKKNGIESQVPNAMAGMAGIYLDLKELDKALKQYLLAMEFNGEWKDRNAPAIMRQSVGEIYLKTDKLDSAAHYLNDALRIFTINENKGGEVSVLTDLSELARKQGQLKTALDYDLRALELSKQFSYKRPLIYCYESLGKTYWALHEPKKSRDYFLPALKMSEELNMKDDIAESASFLAMIEEAEKNYDASLHYLKLSRIYSDSVLNEEKNRQLAWLATHFETEKKSQEIEILTKDNTLKRAYLVSSGVGTVLLLTVGILIFNRRNLKNKKQLEIARMNSEMIDRKRELAETELRARQAEELRLRADLEFKNKELMTHALHLIQKNETLITLKSKFVEIRKSLPDTLAGRLNPLNNLVRMSLNMDKDWDGFRLHFEKVNNGFFEKIQSQYPSLSAKDLKLCALMKLNLETKEIASILDISPESVKVARHRLRKKFDLPTDQSLHAFLRSL</sequence>
<dbReference type="Proteomes" id="UP001319200">
    <property type="component" value="Unassembled WGS sequence"/>
</dbReference>
<dbReference type="InterPro" id="IPR011990">
    <property type="entry name" value="TPR-like_helical_dom_sf"/>
</dbReference>
<dbReference type="InterPro" id="IPR000792">
    <property type="entry name" value="Tscrpt_reg_LuxR_C"/>
</dbReference>
<evidence type="ECO:0000256" key="8">
    <source>
        <dbReference type="SAM" id="SignalP"/>
    </source>
</evidence>
<dbReference type="SMART" id="SM00028">
    <property type="entry name" value="TPR"/>
    <property type="match status" value="4"/>
</dbReference>
<keyword evidence="7" id="KW-0812">Transmembrane</keyword>
<dbReference type="GO" id="GO:0003677">
    <property type="term" value="F:DNA binding"/>
    <property type="evidence" value="ECO:0007669"/>
    <property type="project" value="InterPro"/>
</dbReference>
<dbReference type="GO" id="GO:0005737">
    <property type="term" value="C:cytoplasm"/>
    <property type="evidence" value="ECO:0007669"/>
    <property type="project" value="UniProtKB-SubCell"/>
</dbReference>
<evidence type="ECO:0000313" key="10">
    <source>
        <dbReference type="EMBL" id="MBT1699847.1"/>
    </source>
</evidence>
<keyword evidence="8" id="KW-0732">Signal</keyword>
<reference evidence="10 11" key="1">
    <citation type="submission" date="2021-05" db="EMBL/GenBank/DDBJ databases">
        <title>A Polyphasic approach of four new species of the genus Ohtaekwangia: Ohtaekwangia histidinii sp. nov., Ohtaekwangia cretensis sp. nov., Ohtaekwangia indiensis sp. nov., Ohtaekwangia reichenbachii sp. nov. from diverse environment.</title>
        <authorList>
            <person name="Octaviana S."/>
        </authorList>
    </citation>
    <scope>NUCLEOTIDE SEQUENCE [LARGE SCALE GENOMIC DNA]</scope>
    <source>
        <strain evidence="10 11">PWU4</strain>
    </source>
</reference>
<comment type="subcellular location">
    <subcellularLocation>
        <location evidence="1">Cytoplasm</location>
    </subcellularLocation>
</comment>
<feature type="signal peptide" evidence="8">
    <location>
        <begin position="1"/>
        <end position="25"/>
    </location>
</feature>
<keyword evidence="7" id="KW-0472">Membrane</keyword>
<evidence type="ECO:0000256" key="4">
    <source>
        <dbReference type="ARBA" id="ARBA00022803"/>
    </source>
</evidence>
<dbReference type="EMBL" id="JAHESF010000030">
    <property type="protein sequence ID" value="MBT1699847.1"/>
    <property type="molecule type" value="Genomic_DNA"/>
</dbReference>
<dbReference type="SUPFAM" id="SSF48452">
    <property type="entry name" value="TPR-like"/>
    <property type="match status" value="1"/>
</dbReference>
<keyword evidence="4" id="KW-0802">TPR repeat</keyword>
<keyword evidence="11" id="KW-1185">Reference proteome</keyword>
<dbReference type="RefSeq" id="WP_254168051.1">
    <property type="nucleotide sequence ID" value="NZ_JAHESF010000030.1"/>
</dbReference>
<keyword evidence="3" id="KW-0677">Repeat</keyword>
<evidence type="ECO:0000256" key="2">
    <source>
        <dbReference type="ARBA" id="ARBA00022490"/>
    </source>
</evidence>
<feature type="chain" id="PRO_5042874687" description="HTH luxR-type domain-containing protein" evidence="8">
    <location>
        <begin position="26"/>
        <end position="598"/>
    </location>
</feature>
<dbReference type="AlphaFoldDB" id="A0AAP2GRQ3"/>
<dbReference type="SMART" id="SM00421">
    <property type="entry name" value="HTH_LUXR"/>
    <property type="match status" value="1"/>
</dbReference>
<dbReference type="PANTHER" id="PTHR46630">
    <property type="entry name" value="TETRATRICOPEPTIDE REPEAT PROTEIN 29"/>
    <property type="match status" value="1"/>
</dbReference>
<evidence type="ECO:0000256" key="7">
    <source>
        <dbReference type="SAM" id="Phobius"/>
    </source>
</evidence>
<feature type="transmembrane region" description="Helical" evidence="7">
    <location>
        <begin position="390"/>
        <end position="410"/>
    </location>
</feature>
<dbReference type="PANTHER" id="PTHR46630:SF1">
    <property type="entry name" value="TETRATRICOPEPTIDE REPEAT PROTEIN 29"/>
    <property type="match status" value="1"/>
</dbReference>
<dbReference type="InterPro" id="IPR019734">
    <property type="entry name" value="TPR_rpt"/>
</dbReference>
<protein>
    <recommendedName>
        <fullName evidence="9">HTH luxR-type domain-containing protein</fullName>
    </recommendedName>
</protein>
<comment type="caution">
    <text evidence="10">The sequence shown here is derived from an EMBL/GenBank/DDBJ whole genome shotgun (WGS) entry which is preliminary data.</text>
</comment>
<comment type="similarity">
    <text evidence="5">Belongs to the Rap family.</text>
</comment>
<feature type="coiled-coil region" evidence="6">
    <location>
        <begin position="430"/>
        <end position="457"/>
    </location>
</feature>
<dbReference type="InterPro" id="IPR051476">
    <property type="entry name" value="Bac_ResReg_Asp_Phosphatase"/>
</dbReference>
<accession>A0AAP2GRQ3</accession>
<evidence type="ECO:0000259" key="9">
    <source>
        <dbReference type="SMART" id="SM00421"/>
    </source>
</evidence>